<dbReference type="Proteomes" id="UP001162131">
    <property type="component" value="Unassembled WGS sequence"/>
</dbReference>
<dbReference type="AlphaFoldDB" id="A0AAU9KGL8"/>
<protein>
    <submittedName>
        <fullName evidence="1">Uncharacterized protein</fullName>
    </submittedName>
</protein>
<organism evidence="1 2">
    <name type="scientific">Blepharisma stoltei</name>
    <dbReference type="NCBI Taxonomy" id="1481888"/>
    <lineage>
        <taxon>Eukaryota</taxon>
        <taxon>Sar</taxon>
        <taxon>Alveolata</taxon>
        <taxon>Ciliophora</taxon>
        <taxon>Postciliodesmatophora</taxon>
        <taxon>Heterotrichea</taxon>
        <taxon>Heterotrichida</taxon>
        <taxon>Blepharismidae</taxon>
        <taxon>Blepharisma</taxon>
    </lineage>
</organism>
<keyword evidence="2" id="KW-1185">Reference proteome</keyword>
<proteinExistence type="predicted"/>
<reference evidence="1" key="1">
    <citation type="submission" date="2021-09" db="EMBL/GenBank/DDBJ databases">
        <authorList>
            <consortium name="AG Swart"/>
            <person name="Singh M."/>
            <person name="Singh A."/>
            <person name="Seah K."/>
            <person name="Emmerich C."/>
        </authorList>
    </citation>
    <scope>NUCLEOTIDE SEQUENCE</scope>
    <source>
        <strain evidence="1">ATCC30299</strain>
    </source>
</reference>
<gene>
    <name evidence="1" type="ORF">BSTOLATCC_MIC57951</name>
</gene>
<name>A0AAU9KGL8_9CILI</name>
<evidence type="ECO:0000313" key="2">
    <source>
        <dbReference type="Proteomes" id="UP001162131"/>
    </source>
</evidence>
<sequence>MTEQSRASIESSGILSIGCRESQNIDNSGCYENELTFYSEQSSCISIKDIPLDKSSISRYDNISQYRCLKCPCIIF</sequence>
<comment type="caution">
    <text evidence="1">The sequence shown here is derived from an EMBL/GenBank/DDBJ whole genome shotgun (WGS) entry which is preliminary data.</text>
</comment>
<dbReference type="EMBL" id="CAJZBQ010000056">
    <property type="protein sequence ID" value="CAG9333131.1"/>
    <property type="molecule type" value="Genomic_DNA"/>
</dbReference>
<evidence type="ECO:0000313" key="1">
    <source>
        <dbReference type="EMBL" id="CAG9333131.1"/>
    </source>
</evidence>
<accession>A0AAU9KGL8</accession>